<evidence type="ECO:0000313" key="2">
    <source>
        <dbReference type="Proteomes" id="UP000217784"/>
    </source>
</evidence>
<gene>
    <name evidence="1" type="ORF">ASJ80_03165</name>
</gene>
<name>A0A2A2H3Q8_METBR</name>
<dbReference type="EMBL" id="LMVM01000033">
    <property type="protein sequence ID" value="PAV04028.1"/>
    <property type="molecule type" value="Genomic_DNA"/>
</dbReference>
<dbReference type="Proteomes" id="UP000217784">
    <property type="component" value="Unassembled WGS sequence"/>
</dbReference>
<comment type="caution">
    <text evidence="1">The sequence shown here is derived from an EMBL/GenBank/DDBJ whole genome shotgun (WGS) entry which is preliminary data.</text>
</comment>
<dbReference type="RefSeq" id="WP_069583724.1">
    <property type="nucleotide sequence ID" value="NZ_LMVM01000033.1"/>
</dbReference>
<keyword evidence="2" id="KW-1185">Reference proteome</keyword>
<protein>
    <submittedName>
        <fullName evidence="1">Uncharacterized protein</fullName>
    </submittedName>
</protein>
<dbReference type="AlphaFoldDB" id="A0A2A2H3Q8"/>
<proteinExistence type="predicted"/>
<reference evidence="1 2" key="1">
    <citation type="journal article" date="2017" name="BMC Genomics">
        <title>Genomic analysis of methanogenic archaea reveals a shift towards energy conservation.</title>
        <authorList>
            <person name="Gilmore S.P."/>
            <person name="Henske J.K."/>
            <person name="Sexton J.A."/>
            <person name="Solomon K.V."/>
            <person name="Seppala S."/>
            <person name="Yoo J.I."/>
            <person name="Huyett L.M."/>
            <person name="Pressman A."/>
            <person name="Cogan J.Z."/>
            <person name="Kivenson V."/>
            <person name="Peng X."/>
            <person name="Tan Y."/>
            <person name="Valentine D.L."/>
            <person name="O'Malley M.A."/>
        </authorList>
    </citation>
    <scope>NUCLEOTIDE SEQUENCE [LARGE SCALE GENOMIC DNA]</scope>
    <source>
        <strain evidence="1 2">M.o.H.</strain>
    </source>
</reference>
<organism evidence="1 2">
    <name type="scientific">Methanobacterium bryantii</name>
    <dbReference type="NCBI Taxonomy" id="2161"/>
    <lineage>
        <taxon>Archaea</taxon>
        <taxon>Methanobacteriati</taxon>
        <taxon>Methanobacteriota</taxon>
        <taxon>Methanomada group</taxon>
        <taxon>Methanobacteria</taxon>
        <taxon>Methanobacteriales</taxon>
        <taxon>Methanobacteriaceae</taxon>
        <taxon>Methanobacterium</taxon>
    </lineage>
</organism>
<sequence>MNEKELRMEVFLKLKNEIYDEFGVYRHHIGPSKLKSSDLYNLFVNYGEIKEIIDEEYDNLRKFPISLLDFEVVRIENELLKIREEMIQKDEYERNIRRKQFSRQGIRNITLIQAFDILSKKYNLIESKEGLYSYILRFDEINDKESIIRTNWFFKEYNTHFYKFLIKSEKILITEELFLVPILRKISRGKKKGVYNHYILIDNSLQEIYLYTVNDFRYLERRNSLHKLLNNLYSKGRAQLFIDDLIDEAPKMAYNNNSIMKSIFKGKIGNFYRSQMLIKR</sequence>
<accession>A0A2A2H3Q8</accession>
<evidence type="ECO:0000313" key="1">
    <source>
        <dbReference type="EMBL" id="PAV04028.1"/>
    </source>
</evidence>